<evidence type="ECO:0000313" key="2">
    <source>
        <dbReference type="Proteomes" id="UP001056291"/>
    </source>
</evidence>
<keyword evidence="2" id="KW-1185">Reference proteome</keyword>
<gene>
    <name evidence="1" type="ORF">NBZ79_01485</name>
</gene>
<proteinExistence type="predicted"/>
<dbReference type="Proteomes" id="UP001056291">
    <property type="component" value="Chromosome"/>
</dbReference>
<name>A0ABY4W381_9PROT</name>
<dbReference type="RefSeq" id="WP_251934800.1">
    <property type="nucleotide sequence ID" value="NZ_CP098747.1"/>
</dbReference>
<sequence>MSLSYFPLDGNDFRFTMGLRALKNRSWLHEDQNHRTDLEEKDRILTKYYDQVVAARPGSLTAQQEILELVRDELQTNYPNTDVPMPPNADEVPIVIAARHVQEDLVLMQEINNKFILSAACVCFPTGWNLQEKAGKPLMAIHDPVPDLNERIGNPIDRFFQNLKGGKKVERFNWGLYDCADLFQPAWRRDTHHPNKQIDADNIGHKVFFRVERQTLQRLSNGKDILFTIRIFTNTLAEVTSEKSRATKLLRSLQTMPNSIKKYKSINRFDAPLMAFLKAASN</sequence>
<protein>
    <submittedName>
        <fullName evidence="1">DUF3445 domain-containing protein</fullName>
    </submittedName>
</protein>
<dbReference type="InterPro" id="IPR021848">
    <property type="entry name" value="HODM_asu-like"/>
</dbReference>
<dbReference type="Pfam" id="PF11927">
    <property type="entry name" value="HODM_asu-like"/>
    <property type="match status" value="1"/>
</dbReference>
<reference evidence="1" key="1">
    <citation type="submission" date="2022-06" db="EMBL/GenBank/DDBJ databases">
        <title>Sneathiella actinostolidae sp. nov., isolated from a sea anemonein the Western Pacific Ocean.</title>
        <authorList>
            <person name="Wei M.J."/>
        </authorList>
    </citation>
    <scope>NUCLEOTIDE SEQUENCE</scope>
    <source>
        <strain evidence="1">PHK-P5</strain>
    </source>
</reference>
<evidence type="ECO:0000313" key="1">
    <source>
        <dbReference type="EMBL" id="USG61648.1"/>
    </source>
</evidence>
<dbReference type="EMBL" id="CP098747">
    <property type="protein sequence ID" value="USG61648.1"/>
    <property type="molecule type" value="Genomic_DNA"/>
</dbReference>
<accession>A0ABY4W381</accession>
<organism evidence="1 2">
    <name type="scientific">Sneathiella marina</name>
    <dbReference type="NCBI Taxonomy" id="2950108"/>
    <lineage>
        <taxon>Bacteria</taxon>
        <taxon>Pseudomonadati</taxon>
        <taxon>Pseudomonadota</taxon>
        <taxon>Alphaproteobacteria</taxon>
        <taxon>Sneathiellales</taxon>
        <taxon>Sneathiellaceae</taxon>
        <taxon>Sneathiella</taxon>
    </lineage>
</organism>